<keyword evidence="1" id="KW-0732">Signal</keyword>
<dbReference type="GO" id="GO:0004553">
    <property type="term" value="F:hydrolase activity, hydrolyzing O-glycosyl compounds"/>
    <property type="evidence" value="ECO:0007669"/>
    <property type="project" value="InterPro"/>
</dbReference>
<reference evidence="3" key="1">
    <citation type="journal article" date="2014" name="Genome Announc.">
        <title>De novo whole-genome sequence and genome annotation of Lichtheimia ramosa.</title>
        <authorList>
            <person name="Linde J."/>
            <person name="Schwartze V."/>
            <person name="Binder U."/>
            <person name="Lass-Florl C."/>
            <person name="Voigt K."/>
            <person name="Horn F."/>
        </authorList>
    </citation>
    <scope>NUCLEOTIDE SEQUENCE</scope>
    <source>
        <strain evidence="3">JMRC FSU:6197</strain>
    </source>
</reference>
<evidence type="ECO:0000259" key="2">
    <source>
        <dbReference type="PROSITE" id="PS51762"/>
    </source>
</evidence>
<dbReference type="OrthoDB" id="192832at2759"/>
<dbReference type="InterPro" id="IPR013320">
    <property type="entry name" value="ConA-like_dom_sf"/>
</dbReference>
<name>A0A077X1I5_9FUNG</name>
<dbReference type="PROSITE" id="PS51762">
    <property type="entry name" value="GH16_2"/>
    <property type="match status" value="1"/>
</dbReference>
<feature type="domain" description="GH16" evidence="2">
    <location>
        <begin position="30"/>
        <end position="324"/>
    </location>
</feature>
<dbReference type="InterPro" id="IPR050546">
    <property type="entry name" value="Glycosyl_Hydrlase_16"/>
</dbReference>
<dbReference type="Pfam" id="PF26113">
    <property type="entry name" value="GH16_XgeA"/>
    <property type="match status" value="1"/>
</dbReference>
<gene>
    <name evidence="3" type="ORF">LRAMOSA05621</name>
</gene>
<proteinExistence type="predicted"/>
<dbReference type="Gene3D" id="2.60.120.200">
    <property type="match status" value="1"/>
</dbReference>
<dbReference type="AlphaFoldDB" id="A0A077X1I5"/>
<feature type="signal peptide" evidence="1">
    <location>
        <begin position="1"/>
        <end position="29"/>
    </location>
</feature>
<accession>A0A077X1I5</accession>
<dbReference type="SUPFAM" id="SSF49899">
    <property type="entry name" value="Concanavalin A-like lectins/glucanases"/>
    <property type="match status" value="1"/>
</dbReference>
<evidence type="ECO:0000313" key="3">
    <source>
        <dbReference type="EMBL" id="CDS13445.1"/>
    </source>
</evidence>
<feature type="chain" id="PRO_5001726711" description="GH16 domain-containing protein" evidence="1">
    <location>
        <begin position="30"/>
        <end position="335"/>
    </location>
</feature>
<dbReference type="InterPro" id="IPR000757">
    <property type="entry name" value="Beta-glucanase-like"/>
</dbReference>
<dbReference type="EMBL" id="LK023379">
    <property type="protein sequence ID" value="CDS13445.1"/>
    <property type="molecule type" value="Genomic_DNA"/>
</dbReference>
<sequence length="335" mass="37963">MHFKAQSSALIQITELVLLLLTATTTTHARSWQLQTTHQGTSFFNGFSFFNSPDPTHGFVDYVDQHMATKLDLIDFDEEEDDDIVVIKSGPVSNKGRASIRIQSDTTYNQGLFLFDVEHMPAGCGTWPAIWLNGPDWPNGGEIDVVEGVNLQKHNLITLHTGQACEIAQNMHHLTPKLTGHVLTSKCQLNSPGQKPHQGCTIEYKSSHSFGHKFNKHGGGVFALQLDDKGIQSWFFDRNHIPDDIEDNEVILDTSRWWTEHHYRPDAVYLFDGIHCNATAFHDLRIIINLTFCGEWAGLPEEFHQDCPGYSCIDYVKNAPLPEAYWRIRSVKVYQ</sequence>
<protein>
    <recommendedName>
        <fullName evidence="2">GH16 domain-containing protein</fullName>
    </recommendedName>
</protein>
<dbReference type="PANTHER" id="PTHR10963">
    <property type="entry name" value="GLYCOSYL HYDROLASE-RELATED"/>
    <property type="match status" value="1"/>
</dbReference>
<evidence type="ECO:0000256" key="1">
    <source>
        <dbReference type="SAM" id="SignalP"/>
    </source>
</evidence>
<dbReference type="GO" id="GO:0009251">
    <property type="term" value="P:glucan catabolic process"/>
    <property type="evidence" value="ECO:0007669"/>
    <property type="project" value="TreeGrafter"/>
</dbReference>
<dbReference type="PANTHER" id="PTHR10963:SF24">
    <property type="entry name" value="GLYCOSIDASE C21B10.07-RELATED"/>
    <property type="match status" value="1"/>
</dbReference>
<organism evidence="3">
    <name type="scientific">Lichtheimia ramosa</name>
    <dbReference type="NCBI Taxonomy" id="688394"/>
    <lineage>
        <taxon>Eukaryota</taxon>
        <taxon>Fungi</taxon>
        <taxon>Fungi incertae sedis</taxon>
        <taxon>Mucoromycota</taxon>
        <taxon>Mucoromycotina</taxon>
        <taxon>Mucoromycetes</taxon>
        <taxon>Mucorales</taxon>
        <taxon>Lichtheimiaceae</taxon>
        <taxon>Lichtheimia</taxon>
    </lineage>
</organism>